<dbReference type="Gene3D" id="3.30.1360.10">
    <property type="entry name" value="RNA polymerase, RBP11-like subunit"/>
    <property type="match status" value="1"/>
</dbReference>
<dbReference type="InterPro" id="IPR050518">
    <property type="entry name" value="Rpo3/RPB3_RNA_Pol_subunit"/>
</dbReference>
<dbReference type="InterPro" id="IPR011263">
    <property type="entry name" value="DNA-dir_RNA_pol_RpoA/D/Rpb3"/>
</dbReference>
<dbReference type="PANTHER" id="PTHR11800">
    <property type="entry name" value="DNA-DIRECTED RNA POLYMERASE"/>
    <property type="match status" value="1"/>
</dbReference>
<dbReference type="GO" id="GO:0003899">
    <property type="term" value="F:DNA-directed RNA polymerase activity"/>
    <property type="evidence" value="ECO:0007669"/>
    <property type="project" value="InterPro"/>
</dbReference>
<keyword evidence="1" id="KW-0240">DNA-directed RNA polymerase</keyword>
<dbReference type="AlphaFoldDB" id="A0A397FIQ8"/>
<gene>
    <name evidence="4" type="ORF">DYB26_016514</name>
    <name evidence="5" type="ORF">DYB31_016787</name>
</gene>
<evidence type="ECO:0000313" key="6">
    <source>
        <dbReference type="Proteomes" id="UP000266196"/>
    </source>
</evidence>
<evidence type="ECO:0000313" key="4">
    <source>
        <dbReference type="EMBL" id="RHZ03823.1"/>
    </source>
</evidence>
<organism evidence="5 6">
    <name type="scientific">Aphanomyces astaci</name>
    <name type="common">Crayfish plague agent</name>
    <dbReference type="NCBI Taxonomy" id="112090"/>
    <lineage>
        <taxon>Eukaryota</taxon>
        <taxon>Sar</taxon>
        <taxon>Stramenopiles</taxon>
        <taxon>Oomycota</taxon>
        <taxon>Saprolegniomycetes</taxon>
        <taxon>Saprolegniales</taxon>
        <taxon>Verrucalvaceae</taxon>
        <taxon>Aphanomyces</taxon>
    </lineage>
</organism>
<dbReference type="EMBL" id="QUTE01005755">
    <property type="protein sequence ID" value="RHZ34899.1"/>
    <property type="molecule type" value="Genomic_DNA"/>
</dbReference>
<feature type="domain" description="DNA-directed RNA polymerase RpoA/D/Rpb3-type" evidence="3">
    <location>
        <begin position="46"/>
        <end position="73"/>
    </location>
</feature>
<evidence type="ECO:0000313" key="5">
    <source>
        <dbReference type="EMBL" id="RHZ34899.1"/>
    </source>
</evidence>
<proteinExistence type="predicted"/>
<feature type="non-terminal residue" evidence="5">
    <location>
        <position position="80"/>
    </location>
</feature>
<dbReference type="Pfam" id="PF01193">
    <property type="entry name" value="RNA_pol_L"/>
    <property type="match status" value="1"/>
</dbReference>
<evidence type="ECO:0000313" key="7">
    <source>
        <dbReference type="Proteomes" id="UP000286510"/>
    </source>
</evidence>
<dbReference type="Proteomes" id="UP000286510">
    <property type="component" value="Unassembled WGS sequence"/>
</dbReference>
<accession>A0A397FIQ8</accession>
<reference evidence="6 7" key="1">
    <citation type="submission" date="2018-08" db="EMBL/GenBank/DDBJ databases">
        <title>Aphanomyces genome sequencing and annotation.</title>
        <authorList>
            <person name="Minardi D."/>
            <person name="Oidtmann B."/>
            <person name="Van Der Giezen M."/>
            <person name="Studholme D.J."/>
        </authorList>
    </citation>
    <scope>NUCLEOTIDE SEQUENCE [LARGE SCALE GENOMIC DNA]</scope>
    <source>
        <strain evidence="5 6">197901</strain>
        <strain evidence="4 7">FDL457</strain>
    </source>
</reference>
<dbReference type="GO" id="GO:0005666">
    <property type="term" value="C:RNA polymerase III complex"/>
    <property type="evidence" value="ECO:0007669"/>
    <property type="project" value="TreeGrafter"/>
</dbReference>
<dbReference type="VEuPathDB" id="FungiDB:H257_09157"/>
<evidence type="ECO:0000259" key="3">
    <source>
        <dbReference type="Pfam" id="PF01193"/>
    </source>
</evidence>
<dbReference type="GO" id="GO:0006351">
    <property type="term" value="P:DNA-templated transcription"/>
    <property type="evidence" value="ECO:0007669"/>
    <property type="project" value="InterPro"/>
</dbReference>
<protein>
    <recommendedName>
        <fullName evidence="3">DNA-directed RNA polymerase RpoA/D/Rpb3-type domain-containing protein</fullName>
    </recommendedName>
</protein>
<evidence type="ECO:0000256" key="1">
    <source>
        <dbReference type="ARBA" id="ARBA00022478"/>
    </source>
</evidence>
<sequence length="80" mass="9254">MKRWLSQCPLHGRCHCMAILSHAFVDNFKKHFKVKIQSLSDEDIVFDLVGIDASIANAFRRILLAEVPTMAIEHVYLWNN</sequence>
<dbReference type="EMBL" id="QUTF01017708">
    <property type="protein sequence ID" value="RHZ03823.1"/>
    <property type="molecule type" value="Genomic_DNA"/>
</dbReference>
<comment type="caution">
    <text evidence="5">The sequence shown here is derived from an EMBL/GenBank/DDBJ whole genome shotgun (WGS) entry which is preliminary data.</text>
</comment>
<dbReference type="GO" id="GO:0005736">
    <property type="term" value="C:RNA polymerase I complex"/>
    <property type="evidence" value="ECO:0007669"/>
    <property type="project" value="TreeGrafter"/>
</dbReference>
<name>A0A397FIQ8_APHAT</name>
<dbReference type="SUPFAM" id="SSF55257">
    <property type="entry name" value="RBP11-like subunits of RNA polymerase"/>
    <property type="match status" value="1"/>
</dbReference>
<keyword evidence="2" id="KW-0804">Transcription</keyword>
<dbReference type="InterPro" id="IPR036603">
    <property type="entry name" value="RBP11-like"/>
</dbReference>
<dbReference type="PANTHER" id="PTHR11800:SF13">
    <property type="entry name" value="DNA-DIRECTED RNA POLYMERASES I AND III SUBUNIT RPAC1"/>
    <property type="match status" value="1"/>
</dbReference>
<dbReference type="Proteomes" id="UP000266196">
    <property type="component" value="Unassembled WGS sequence"/>
</dbReference>
<evidence type="ECO:0000256" key="2">
    <source>
        <dbReference type="ARBA" id="ARBA00023163"/>
    </source>
</evidence>
<dbReference type="GO" id="GO:0046983">
    <property type="term" value="F:protein dimerization activity"/>
    <property type="evidence" value="ECO:0007669"/>
    <property type="project" value="InterPro"/>
</dbReference>